<evidence type="ECO:0000256" key="7">
    <source>
        <dbReference type="ARBA" id="ARBA00022927"/>
    </source>
</evidence>
<dbReference type="Gene3D" id="3.30.1150.10">
    <property type="match status" value="1"/>
</dbReference>
<keyword evidence="9" id="KW-0472">Membrane</keyword>
<evidence type="ECO:0000256" key="4">
    <source>
        <dbReference type="ARBA" id="ARBA00022475"/>
    </source>
</evidence>
<evidence type="ECO:0000313" key="12">
    <source>
        <dbReference type="EMBL" id="SHG03013.1"/>
    </source>
</evidence>
<dbReference type="GO" id="GO:0015031">
    <property type="term" value="P:protein transport"/>
    <property type="evidence" value="ECO:0007669"/>
    <property type="project" value="UniProtKB-KW"/>
</dbReference>
<dbReference type="SUPFAM" id="SSF74653">
    <property type="entry name" value="TolA/TonB C-terminal domain"/>
    <property type="match status" value="1"/>
</dbReference>
<dbReference type="Proteomes" id="UP000184480">
    <property type="component" value="Unassembled WGS sequence"/>
</dbReference>
<gene>
    <name evidence="12" type="ORF">SAMN05444362_11411</name>
</gene>
<keyword evidence="4" id="KW-1003">Cell membrane</keyword>
<evidence type="ECO:0000259" key="11">
    <source>
        <dbReference type="PROSITE" id="PS52015"/>
    </source>
</evidence>
<evidence type="ECO:0000256" key="8">
    <source>
        <dbReference type="ARBA" id="ARBA00022989"/>
    </source>
</evidence>
<sequence length="211" mass="23406">MKNLSLNIAALCCLCIVLFGSCKNTPSSEMSSINTDSTVIDSSSINMDSKVSESIIDSAKIKPETGVCFIPPVIIECEDISDIVVGGCTGYPEIINDTLEVKNKNKEPFHNVEQMPDFPGGTEALMQFIKDNLEYPESAEHDGVQGRVVIRFVVNKEGVLRDWQVLRSPHPDMEKEAVRLILTMPRWIPGKQNGIPVDVYYTIPITFKLDS</sequence>
<keyword evidence="3" id="KW-0813">Transport</keyword>
<evidence type="ECO:0000256" key="5">
    <source>
        <dbReference type="ARBA" id="ARBA00022519"/>
    </source>
</evidence>
<dbReference type="InterPro" id="IPR006260">
    <property type="entry name" value="TonB/TolA_C"/>
</dbReference>
<keyword evidence="8" id="KW-1133">Transmembrane helix</keyword>
<dbReference type="STRING" id="1346286.SAMN05444362_11411"/>
<protein>
    <submittedName>
        <fullName evidence="12">TonB family C-terminal domain-containing protein</fullName>
    </submittedName>
</protein>
<dbReference type="GO" id="GO:0098797">
    <property type="term" value="C:plasma membrane protein complex"/>
    <property type="evidence" value="ECO:0007669"/>
    <property type="project" value="TreeGrafter"/>
</dbReference>
<dbReference type="GO" id="GO:0055085">
    <property type="term" value="P:transmembrane transport"/>
    <property type="evidence" value="ECO:0007669"/>
    <property type="project" value="InterPro"/>
</dbReference>
<dbReference type="OrthoDB" id="9814002at2"/>
<evidence type="ECO:0000256" key="9">
    <source>
        <dbReference type="ARBA" id="ARBA00023136"/>
    </source>
</evidence>
<name>A0A1M5GH22_9BACT</name>
<feature type="chain" id="PRO_5012996874" evidence="10">
    <location>
        <begin position="25"/>
        <end position="211"/>
    </location>
</feature>
<feature type="domain" description="TonB C-terminal" evidence="11">
    <location>
        <begin position="120"/>
        <end position="211"/>
    </location>
</feature>
<dbReference type="PANTHER" id="PTHR33446">
    <property type="entry name" value="PROTEIN TONB-RELATED"/>
    <property type="match status" value="1"/>
</dbReference>
<dbReference type="Pfam" id="PF03544">
    <property type="entry name" value="TonB_C"/>
    <property type="match status" value="1"/>
</dbReference>
<dbReference type="PROSITE" id="PS52015">
    <property type="entry name" value="TONB_CTD"/>
    <property type="match status" value="1"/>
</dbReference>
<keyword evidence="7" id="KW-0653">Protein transport</keyword>
<evidence type="ECO:0000256" key="2">
    <source>
        <dbReference type="ARBA" id="ARBA00006555"/>
    </source>
</evidence>
<dbReference type="PROSITE" id="PS51257">
    <property type="entry name" value="PROKAR_LIPOPROTEIN"/>
    <property type="match status" value="1"/>
</dbReference>
<evidence type="ECO:0000313" key="13">
    <source>
        <dbReference type="Proteomes" id="UP000184480"/>
    </source>
</evidence>
<dbReference type="RefSeq" id="WP_082141923.1">
    <property type="nucleotide sequence ID" value="NZ_BBXL01000014.1"/>
</dbReference>
<evidence type="ECO:0000256" key="3">
    <source>
        <dbReference type="ARBA" id="ARBA00022448"/>
    </source>
</evidence>
<accession>A0A1M5GH22</accession>
<dbReference type="NCBIfam" id="TIGR01352">
    <property type="entry name" value="tonB_Cterm"/>
    <property type="match status" value="1"/>
</dbReference>
<evidence type="ECO:0000256" key="10">
    <source>
        <dbReference type="SAM" id="SignalP"/>
    </source>
</evidence>
<organism evidence="12 13">
    <name type="scientific">Dysgonomonas macrotermitis</name>
    <dbReference type="NCBI Taxonomy" id="1346286"/>
    <lineage>
        <taxon>Bacteria</taxon>
        <taxon>Pseudomonadati</taxon>
        <taxon>Bacteroidota</taxon>
        <taxon>Bacteroidia</taxon>
        <taxon>Bacteroidales</taxon>
        <taxon>Dysgonomonadaceae</taxon>
        <taxon>Dysgonomonas</taxon>
    </lineage>
</organism>
<feature type="signal peptide" evidence="10">
    <location>
        <begin position="1"/>
        <end position="24"/>
    </location>
</feature>
<dbReference type="InterPro" id="IPR051045">
    <property type="entry name" value="TonB-dependent_transducer"/>
</dbReference>
<reference evidence="13" key="1">
    <citation type="submission" date="2016-11" db="EMBL/GenBank/DDBJ databases">
        <authorList>
            <person name="Varghese N."/>
            <person name="Submissions S."/>
        </authorList>
    </citation>
    <scope>NUCLEOTIDE SEQUENCE [LARGE SCALE GENOMIC DNA]</scope>
    <source>
        <strain evidence="13">DSM 27370</strain>
    </source>
</reference>
<keyword evidence="10" id="KW-0732">Signal</keyword>
<comment type="similarity">
    <text evidence="2">Belongs to the TonB family.</text>
</comment>
<dbReference type="PANTHER" id="PTHR33446:SF2">
    <property type="entry name" value="PROTEIN TONB"/>
    <property type="match status" value="1"/>
</dbReference>
<evidence type="ECO:0000256" key="6">
    <source>
        <dbReference type="ARBA" id="ARBA00022692"/>
    </source>
</evidence>
<dbReference type="InterPro" id="IPR037682">
    <property type="entry name" value="TonB_C"/>
</dbReference>
<comment type="subcellular location">
    <subcellularLocation>
        <location evidence="1">Cell inner membrane</location>
        <topology evidence="1">Single-pass membrane protein</topology>
        <orientation evidence="1">Periplasmic side</orientation>
    </subcellularLocation>
</comment>
<proteinExistence type="inferred from homology"/>
<evidence type="ECO:0000256" key="1">
    <source>
        <dbReference type="ARBA" id="ARBA00004383"/>
    </source>
</evidence>
<dbReference type="EMBL" id="FQUC01000014">
    <property type="protein sequence ID" value="SHG03013.1"/>
    <property type="molecule type" value="Genomic_DNA"/>
</dbReference>
<keyword evidence="13" id="KW-1185">Reference proteome</keyword>
<dbReference type="GO" id="GO:0031992">
    <property type="term" value="F:energy transducer activity"/>
    <property type="evidence" value="ECO:0007669"/>
    <property type="project" value="TreeGrafter"/>
</dbReference>
<keyword evidence="6" id="KW-0812">Transmembrane</keyword>
<dbReference type="FunFam" id="3.30.1150.10:FF:000002">
    <property type="entry name" value="Energy transducer TonB"/>
    <property type="match status" value="1"/>
</dbReference>
<dbReference type="AlphaFoldDB" id="A0A1M5GH22"/>
<keyword evidence="5" id="KW-0997">Cell inner membrane</keyword>